<dbReference type="AlphaFoldDB" id="A0A9Q3BMJ1"/>
<feature type="compositionally biased region" description="Acidic residues" evidence="1">
    <location>
        <begin position="103"/>
        <end position="114"/>
    </location>
</feature>
<accession>A0A9Q3BMJ1</accession>
<protein>
    <submittedName>
        <fullName evidence="2">Uncharacterized protein</fullName>
    </submittedName>
</protein>
<comment type="caution">
    <text evidence="2">The sequence shown here is derived from an EMBL/GenBank/DDBJ whole genome shotgun (WGS) entry which is preliminary data.</text>
</comment>
<evidence type="ECO:0000313" key="3">
    <source>
        <dbReference type="Proteomes" id="UP000765509"/>
    </source>
</evidence>
<proteinExistence type="predicted"/>
<gene>
    <name evidence="2" type="ORF">O181_007235</name>
</gene>
<keyword evidence="3" id="KW-1185">Reference proteome</keyword>
<dbReference type="EMBL" id="AVOT02001610">
    <property type="protein sequence ID" value="MBW0467520.1"/>
    <property type="molecule type" value="Genomic_DNA"/>
</dbReference>
<feature type="compositionally biased region" description="Polar residues" evidence="1">
    <location>
        <begin position="78"/>
        <end position="96"/>
    </location>
</feature>
<dbReference type="Proteomes" id="UP000765509">
    <property type="component" value="Unassembled WGS sequence"/>
</dbReference>
<sequence length="139" mass="16030">MDWHPDAETAQVPGKRKEDFEGNEDCTVRSSGKMTKRSPKKPTRSQATSSNDPHPQQPAQGISGRLFGLLKKFPMPISSPTKENSPLSEHFTQSSQSEHHPDAEDEEVEDDNDDDEMRMMRMMMMMMRMIVTMWRMRNT</sequence>
<evidence type="ECO:0000256" key="1">
    <source>
        <dbReference type="SAM" id="MobiDB-lite"/>
    </source>
</evidence>
<organism evidence="2 3">
    <name type="scientific">Austropuccinia psidii MF-1</name>
    <dbReference type="NCBI Taxonomy" id="1389203"/>
    <lineage>
        <taxon>Eukaryota</taxon>
        <taxon>Fungi</taxon>
        <taxon>Dikarya</taxon>
        <taxon>Basidiomycota</taxon>
        <taxon>Pucciniomycotina</taxon>
        <taxon>Pucciniomycetes</taxon>
        <taxon>Pucciniales</taxon>
        <taxon>Sphaerophragmiaceae</taxon>
        <taxon>Austropuccinia</taxon>
    </lineage>
</organism>
<feature type="compositionally biased region" description="Polar residues" evidence="1">
    <location>
        <begin position="44"/>
        <end position="60"/>
    </location>
</feature>
<feature type="compositionally biased region" description="Basic residues" evidence="1">
    <location>
        <begin position="34"/>
        <end position="43"/>
    </location>
</feature>
<name>A0A9Q3BMJ1_9BASI</name>
<evidence type="ECO:0000313" key="2">
    <source>
        <dbReference type="EMBL" id="MBW0467520.1"/>
    </source>
</evidence>
<reference evidence="2" key="1">
    <citation type="submission" date="2021-03" db="EMBL/GenBank/DDBJ databases">
        <title>Draft genome sequence of rust myrtle Austropuccinia psidii MF-1, a brazilian biotype.</title>
        <authorList>
            <person name="Quecine M.C."/>
            <person name="Pachon D.M.R."/>
            <person name="Bonatelli M.L."/>
            <person name="Correr F.H."/>
            <person name="Franceschini L.M."/>
            <person name="Leite T.F."/>
            <person name="Margarido G.R.A."/>
            <person name="Almeida C.A."/>
            <person name="Ferrarezi J.A."/>
            <person name="Labate C.A."/>
        </authorList>
    </citation>
    <scope>NUCLEOTIDE SEQUENCE</scope>
    <source>
        <strain evidence="2">MF-1</strain>
    </source>
</reference>
<feature type="region of interest" description="Disordered" evidence="1">
    <location>
        <begin position="1"/>
        <end position="114"/>
    </location>
</feature>